<evidence type="ECO:0000313" key="1">
    <source>
        <dbReference type="EMBL" id="GAA0646472.1"/>
    </source>
</evidence>
<gene>
    <name evidence="1" type="ORF">GCM10009019_06010</name>
</gene>
<organism evidence="1 2">
    <name type="scientific">Salarchaeum japonicum</name>
    <dbReference type="NCBI Taxonomy" id="555573"/>
    <lineage>
        <taxon>Archaea</taxon>
        <taxon>Methanobacteriati</taxon>
        <taxon>Methanobacteriota</taxon>
        <taxon>Stenosarchaea group</taxon>
        <taxon>Halobacteria</taxon>
        <taxon>Halobacteriales</taxon>
        <taxon>Halobacteriaceae</taxon>
    </lineage>
</organism>
<reference evidence="1 2" key="1">
    <citation type="journal article" date="2019" name="Int. J. Syst. Evol. Microbiol.">
        <title>The Global Catalogue of Microorganisms (GCM) 10K type strain sequencing project: providing services to taxonomists for standard genome sequencing and annotation.</title>
        <authorList>
            <consortium name="The Broad Institute Genomics Platform"/>
            <consortium name="The Broad Institute Genome Sequencing Center for Infectious Disease"/>
            <person name="Wu L."/>
            <person name="Ma J."/>
        </authorList>
    </citation>
    <scope>NUCLEOTIDE SEQUENCE [LARGE SCALE GENOMIC DNA]</scope>
    <source>
        <strain evidence="1 2">JCM 16327</strain>
    </source>
</reference>
<comment type="caution">
    <text evidence="1">The sequence shown here is derived from an EMBL/GenBank/DDBJ whole genome shotgun (WGS) entry which is preliminary data.</text>
</comment>
<dbReference type="GeneID" id="68572282"/>
<protein>
    <submittedName>
        <fullName evidence="1">Uncharacterized protein</fullName>
    </submittedName>
</protein>
<accession>A0AAV3SXU3</accession>
<evidence type="ECO:0000313" key="2">
    <source>
        <dbReference type="Proteomes" id="UP001500194"/>
    </source>
</evidence>
<sequence length="299" mass="33081">MADTWIGVTDSRPTPLLNSLIATIESGYKPEKILIFVPEDDKEILSTIRQRVETICREYDTDAELNLSTTPSVNNPKALSQHVSETLQEQGDTNAVSISSGSRLINACLIGASNQLEQFQLDHLYTLEGPDQANLESTIYPMIPRPEMNLIDYRENSDLDLTGPGDHGSTDDVYKITREQLPLLFNALYSTGNTTVSVDHKSNSISTLYQIELDRGNPASIRFTTDSDQYKYAVIAYLPKTHAQSPNISEGHFSINHHPHITFICISSAVTSSGSSGVFNHPSLSISFPRAQFIMSWGD</sequence>
<dbReference type="RefSeq" id="WP_227261689.1">
    <property type="nucleotide sequence ID" value="NZ_BAAADU010000002.1"/>
</dbReference>
<dbReference type="AlphaFoldDB" id="A0AAV3SXU3"/>
<dbReference type="Proteomes" id="UP001500194">
    <property type="component" value="Unassembled WGS sequence"/>
</dbReference>
<proteinExistence type="predicted"/>
<dbReference type="EMBL" id="BAAADU010000002">
    <property type="protein sequence ID" value="GAA0646472.1"/>
    <property type="molecule type" value="Genomic_DNA"/>
</dbReference>
<keyword evidence="2" id="KW-1185">Reference proteome</keyword>
<name>A0AAV3SXU3_9EURY</name>